<accession>A0A976FN71</accession>
<dbReference type="AlphaFoldDB" id="A0A976FN71"/>
<evidence type="ECO:0000313" key="2">
    <source>
        <dbReference type="Proteomes" id="UP000294530"/>
    </source>
</evidence>
<dbReference type="Proteomes" id="UP000294530">
    <property type="component" value="Unassembled WGS sequence"/>
</dbReference>
<proteinExistence type="predicted"/>
<dbReference type="EMBL" id="SHOA02000008">
    <property type="protein sequence ID" value="TDH69942.1"/>
    <property type="molecule type" value="Genomic_DNA"/>
</dbReference>
<comment type="caution">
    <text evidence="1">The sequence shown here is derived from an EMBL/GenBank/DDBJ whole genome shotgun (WGS) entry which is preliminary data.</text>
</comment>
<organism evidence="1 2">
    <name type="scientific">Bremia lactucae</name>
    <name type="common">Lettuce downy mildew</name>
    <dbReference type="NCBI Taxonomy" id="4779"/>
    <lineage>
        <taxon>Eukaryota</taxon>
        <taxon>Sar</taxon>
        <taxon>Stramenopiles</taxon>
        <taxon>Oomycota</taxon>
        <taxon>Peronosporomycetes</taxon>
        <taxon>Peronosporales</taxon>
        <taxon>Peronosporaceae</taxon>
        <taxon>Bremia</taxon>
    </lineage>
</organism>
<dbReference type="GeneID" id="94347794"/>
<reference evidence="1 2" key="1">
    <citation type="journal article" date="2021" name="Genome Biol.">
        <title>AFLAP: assembly-free linkage analysis pipeline using k-mers from genome sequencing data.</title>
        <authorList>
            <person name="Fletcher K."/>
            <person name="Zhang L."/>
            <person name="Gil J."/>
            <person name="Han R."/>
            <person name="Cavanaugh K."/>
            <person name="Michelmore R."/>
        </authorList>
    </citation>
    <scope>NUCLEOTIDE SEQUENCE [LARGE SCALE GENOMIC DNA]</scope>
    <source>
        <strain evidence="1 2">SF5</strain>
    </source>
</reference>
<keyword evidence="2" id="KW-1185">Reference proteome</keyword>
<name>A0A976FN71_BRELC</name>
<gene>
    <name evidence="1" type="ORF">CCR75_004033</name>
</gene>
<evidence type="ECO:0000313" key="1">
    <source>
        <dbReference type="EMBL" id="TDH69942.1"/>
    </source>
</evidence>
<protein>
    <submittedName>
        <fullName evidence="1">Uncharacterized protein</fullName>
    </submittedName>
</protein>
<dbReference type="KEGG" id="blac:94347794"/>
<dbReference type="RefSeq" id="XP_067819441.1">
    <property type="nucleotide sequence ID" value="XM_067962123.1"/>
</dbReference>
<sequence>MAIFSDLDLVLRDKQGVKDTCGWANRAVRSKVMAGEVQAEAPVSPEFCPVPSVHEERSSAEWALPMDDPAPC</sequence>